<dbReference type="InterPro" id="IPR000863">
    <property type="entry name" value="Sulfotransferase_dom"/>
</dbReference>
<dbReference type="Proteomes" id="UP000011529">
    <property type="component" value="Unassembled WGS sequence"/>
</dbReference>
<name>M2A5R6_9BACT</name>
<reference evidence="4" key="1">
    <citation type="submission" date="2012-11" db="EMBL/GenBank/DDBJ databases">
        <title>Permanent draft genomes of Rhodopirellula europaea strain SH398 and 6C.</title>
        <authorList>
            <person name="Richter M."/>
            <person name="Richter-Heitmann T."/>
            <person name="Frank C."/>
            <person name="Harder J."/>
            <person name="Glockner F.O."/>
        </authorList>
    </citation>
    <scope>NUCLEOTIDE SEQUENCE</scope>
    <source>
        <strain evidence="4">6C</strain>
    </source>
</reference>
<gene>
    <name evidence="4" type="ORF">RE6C_03591</name>
</gene>
<evidence type="ECO:0000256" key="1">
    <source>
        <dbReference type="ARBA" id="ARBA00022679"/>
    </source>
</evidence>
<dbReference type="AlphaFoldDB" id="M2A5R6"/>
<organism evidence="4 5">
    <name type="scientific">Rhodopirellula europaea 6C</name>
    <dbReference type="NCBI Taxonomy" id="1263867"/>
    <lineage>
        <taxon>Bacteria</taxon>
        <taxon>Pseudomonadati</taxon>
        <taxon>Planctomycetota</taxon>
        <taxon>Planctomycetia</taxon>
        <taxon>Pirellulales</taxon>
        <taxon>Pirellulaceae</taxon>
        <taxon>Rhodopirellula</taxon>
    </lineage>
</organism>
<keyword evidence="5" id="KW-1185">Reference proteome</keyword>
<dbReference type="SUPFAM" id="SSF52540">
    <property type="entry name" value="P-loop containing nucleoside triphosphate hydrolases"/>
    <property type="match status" value="1"/>
</dbReference>
<keyword evidence="2" id="KW-0325">Glycoprotein</keyword>
<feature type="domain" description="Sulfotransferase" evidence="3">
    <location>
        <begin position="3"/>
        <end position="199"/>
    </location>
</feature>
<evidence type="ECO:0000256" key="2">
    <source>
        <dbReference type="ARBA" id="ARBA00023180"/>
    </source>
</evidence>
<dbReference type="GO" id="GO:0008146">
    <property type="term" value="F:sulfotransferase activity"/>
    <property type="evidence" value="ECO:0007669"/>
    <property type="project" value="InterPro"/>
</dbReference>
<reference evidence="4" key="2">
    <citation type="journal article" date="2013" name="Mar. Genomics">
        <title>Expression of sulfatases in Rhodopirellula baltica and the diversity of sulfatases in the genus Rhodopirellula.</title>
        <authorList>
            <person name="Wegner C.E."/>
            <person name="Richter-Heitmann T."/>
            <person name="Klindworth A."/>
            <person name="Klockow C."/>
            <person name="Richter M."/>
            <person name="Achstetter T."/>
            <person name="Glockner F.O."/>
            <person name="Harder J."/>
        </authorList>
    </citation>
    <scope>NUCLEOTIDE SEQUENCE [LARGE SCALE GENOMIC DNA]</scope>
    <source>
        <strain evidence="4">6C</strain>
    </source>
</reference>
<evidence type="ECO:0000313" key="4">
    <source>
        <dbReference type="EMBL" id="EMB15681.1"/>
    </source>
</evidence>
<evidence type="ECO:0000259" key="3">
    <source>
        <dbReference type="Pfam" id="PF00685"/>
    </source>
</evidence>
<dbReference type="EMBL" id="ANMO01000166">
    <property type="protein sequence ID" value="EMB15681.1"/>
    <property type="molecule type" value="Genomic_DNA"/>
</dbReference>
<dbReference type="InterPro" id="IPR027417">
    <property type="entry name" value="P-loop_NTPase"/>
</dbReference>
<proteinExistence type="predicted"/>
<dbReference type="Gene3D" id="3.40.50.300">
    <property type="entry name" value="P-loop containing nucleotide triphosphate hydrolases"/>
    <property type="match status" value="1"/>
</dbReference>
<dbReference type="PANTHER" id="PTHR10605:SF56">
    <property type="entry name" value="BIFUNCTIONAL HEPARAN SULFATE N-DEACETYLASE_N-SULFOTRANSFERASE"/>
    <property type="match status" value="1"/>
</dbReference>
<sequence length="299" mass="34391">MRDPSVFVLGAQKCGTTTVADLLAEQPEVFVPSIKETYFFCDPARFELGTDWYRSEFYAVKAFGAAKLLCDATPFYLASSCAIDRLANFNPGSGRYIVCLRDPVDRAYSAYWHQQRLGNETLDFEQALASESERVSLARERGQRWWRHAYVEVGMFGSQLRYAFERLGRENFLILTSEDLRDIAEVQIRIRAFLGLPRREGLPSSKRSNASGRPRSRFLQDAVNRPSIAKRFIRKVVPRELRSSIGRNLLELNLKPFRYPPMNERTRGELRSRFKSDLYELQAHGVMVPQSWFSGSQHG</sequence>
<dbReference type="InterPro" id="IPR037359">
    <property type="entry name" value="NST/OST"/>
</dbReference>
<keyword evidence="1 4" id="KW-0808">Transferase</keyword>
<dbReference type="PATRIC" id="fig|1263867.3.peg.3843"/>
<protein>
    <submittedName>
        <fullName evidence="4">Sulfotransferase</fullName>
    </submittedName>
</protein>
<dbReference type="PANTHER" id="PTHR10605">
    <property type="entry name" value="HEPARAN SULFATE SULFOTRANSFERASE"/>
    <property type="match status" value="1"/>
</dbReference>
<dbReference type="RefSeq" id="WP_008658479.1">
    <property type="nucleotide sequence ID" value="NZ_ANMO01000166.1"/>
</dbReference>
<evidence type="ECO:0000313" key="5">
    <source>
        <dbReference type="Proteomes" id="UP000011529"/>
    </source>
</evidence>
<comment type="caution">
    <text evidence="4">The sequence shown here is derived from an EMBL/GenBank/DDBJ whole genome shotgun (WGS) entry which is preliminary data.</text>
</comment>
<dbReference type="Pfam" id="PF00685">
    <property type="entry name" value="Sulfotransfer_1"/>
    <property type="match status" value="1"/>
</dbReference>
<accession>M2A5R6</accession>